<reference evidence="1 2" key="1">
    <citation type="submission" date="2021-02" db="EMBL/GenBank/DDBJ databases">
        <title>Complete genome of Desulfoluna sp. strain ASN36.</title>
        <authorList>
            <person name="Takahashi A."/>
            <person name="Kojima H."/>
            <person name="Fukui M."/>
        </authorList>
    </citation>
    <scope>NUCLEOTIDE SEQUENCE [LARGE SCALE GENOMIC DNA]</scope>
    <source>
        <strain evidence="1 2">ASN36</strain>
    </source>
</reference>
<evidence type="ECO:0000313" key="2">
    <source>
        <dbReference type="Proteomes" id="UP001320148"/>
    </source>
</evidence>
<accession>A0ABM7PDZ3</accession>
<dbReference type="Gene3D" id="3.40.50.300">
    <property type="entry name" value="P-loop containing nucleotide triphosphate hydrolases"/>
    <property type="match status" value="1"/>
</dbReference>
<dbReference type="Pfam" id="PF13189">
    <property type="entry name" value="Cytidylate_kin2"/>
    <property type="match status" value="1"/>
</dbReference>
<dbReference type="InterPro" id="IPR027417">
    <property type="entry name" value="P-loop_NTPase"/>
</dbReference>
<evidence type="ECO:0000313" key="1">
    <source>
        <dbReference type="EMBL" id="BCS95395.1"/>
    </source>
</evidence>
<keyword evidence="2" id="KW-1185">Reference proteome</keyword>
<organism evidence="1 2">
    <name type="scientific">Desulfoluna limicola</name>
    <dbReference type="NCBI Taxonomy" id="2810562"/>
    <lineage>
        <taxon>Bacteria</taxon>
        <taxon>Pseudomonadati</taxon>
        <taxon>Thermodesulfobacteriota</taxon>
        <taxon>Desulfobacteria</taxon>
        <taxon>Desulfobacterales</taxon>
        <taxon>Desulfolunaceae</taxon>
        <taxon>Desulfoluna</taxon>
    </lineage>
</organism>
<protein>
    <recommendedName>
        <fullName evidence="3">Histidine kinase</fullName>
    </recommendedName>
</protein>
<dbReference type="EMBL" id="AP024488">
    <property type="protein sequence ID" value="BCS95395.1"/>
    <property type="molecule type" value="Genomic_DNA"/>
</dbReference>
<evidence type="ECO:0008006" key="3">
    <source>
        <dbReference type="Google" id="ProtNLM"/>
    </source>
</evidence>
<dbReference type="RefSeq" id="WP_236891644.1">
    <property type="nucleotide sequence ID" value="NZ_AP024488.1"/>
</dbReference>
<name>A0ABM7PDZ3_9BACT</name>
<proteinExistence type="predicted"/>
<sequence>MSIITLSRSSCSQGRIIAEKVAEKLGFECLSREILLEAAEQFNVPHVKLDKALNDGPTLLERFSHGKERYIPLIKAALLNRLSKGKIVYHGLAGHFLVQDVPQVLKIRIQADKDDRIAEKKSRENVSDAVARALLAMEDRERDSWSRHVCRMNPSDSELYDLVINLRGISVDDCVTMICNTVALEKFKMTDKALKQIDDLAFAATIKATLVTKYDKAIVTSRSGKVFIKLPDAMSGVYKTKVEIESLLSDIPGINHLNFDIKSNTLPRTAMRK</sequence>
<dbReference type="Proteomes" id="UP001320148">
    <property type="component" value="Chromosome"/>
</dbReference>
<gene>
    <name evidence="1" type="ORF">DSLASN_10270</name>
</gene>